<evidence type="ECO:0000313" key="1">
    <source>
        <dbReference type="EMBL" id="KAL3616144.1"/>
    </source>
</evidence>
<dbReference type="AlphaFoldDB" id="A0ABD3BG15"/>
<sequence>MELREARQRHFPAAAKGINGAADQFRGYSSVFGAAGGVSRGCLGVFESFSGLD</sequence>
<protein>
    <submittedName>
        <fullName evidence="1">Uncharacterized protein</fullName>
    </submittedName>
</protein>
<gene>
    <name evidence="1" type="ORF">CASFOL_040001</name>
</gene>
<organism evidence="1 2">
    <name type="scientific">Castilleja foliolosa</name>
    <dbReference type="NCBI Taxonomy" id="1961234"/>
    <lineage>
        <taxon>Eukaryota</taxon>
        <taxon>Viridiplantae</taxon>
        <taxon>Streptophyta</taxon>
        <taxon>Embryophyta</taxon>
        <taxon>Tracheophyta</taxon>
        <taxon>Spermatophyta</taxon>
        <taxon>Magnoliopsida</taxon>
        <taxon>eudicotyledons</taxon>
        <taxon>Gunneridae</taxon>
        <taxon>Pentapetalae</taxon>
        <taxon>asterids</taxon>
        <taxon>lamiids</taxon>
        <taxon>Lamiales</taxon>
        <taxon>Orobanchaceae</taxon>
        <taxon>Pedicularideae</taxon>
        <taxon>Castillejinae</taxon>
        <taxon>Castilleja</taxon>
    </lineage>
</organism>
<name>A0ABD3BG15_9LAMI</name>
<keyword evidence="2" id="KW-1185">Reference proteome</keyword>
<comment type="caution">
    <text evidence="1">The sequence shown here is derived from an EMBL/GenBank/DDBJ whole genome shotgun (WGS) entry which is preliminary data.</text>
</comment>
<evidence type="ECO:0000313" key="2">
    <source>
        <dbReference type="Proteomes" id="UP001632038"/>
    </source>
</evidence>
<reference evidence="2" key="1">
    <citation type="journal article" date="2024" name="IScience">
        <title>Strigolactones Initiate the Formation of Haustorium-like Structures in Castilleja.</title>
        <authorList>
            <person name="Buerger M."/>
            <person name="Peterson D."/>
            <person name="Chory J."/>
        </authorList>
    </citation>
    <scope>NUCLEOTIDE SEQUENCE [LARGE SCALE GENOMIC DNA]</scope>
</reference>
<proteinExistence type="predicted"/>
<accession>A0ABD3BG15</accession>
<dbReference type="Proteomes" id="UP001632038">
    <property type="component" value="Unassembled WGS sequence"/>
</dbReference>
<dbReference type="EMBL" id="JAVIJP010000096">
    <property type="protein sequence ID" value="KAL3616144.1"/>
    <property type="molecule type" value="Genomic_DNA"/>
</dbReference>